<organism evidence="1 2">
    <name type="scientific">Actinomadura litoris</name>
    <dbReference type="NCBI Taxonomy" id="2678616"/>
    <lineage>
        <taxon>Bacteria</taxon>
        <taxon>Bacillati</taxon>
        <taxon>Actinomycetota</taxon>
        <taxon>Actinomycetes</taxon>
        <taxon>Streptosporangiales</taxon>
        <taxon>Thermomonosporaceae</taxon>
        <taxon>Actinomadura</taxon>
    </lineage>
</organism>
<protein>
    <submittedName>
        <fullName evidence="1">Uncharacterized protein</fullName>
    </submittedName>
</protein>
<sequence length="74" mass="8069">MTPWDHVREAERLVGEAEAISDTAQSMALSQLGLLHVGLARAKGELAEYDPTAAFGRASARVKSIGRVHPWRQT</sequence>
<dbReference type="RefSeq" id="WP_156220657.1">
    <property type="nucleotide sequence ID" value="NZ_WOFH01000014.1"/>
</dbReference>
<name>A0A7K1LAP4_9ACTN</name>
<reference evidence="1 2" key="1">
    <citation type="submission" date="2019-11" db="EMBL/GenBank/DDBJ databases">
        <authorList>
            <person name="Cao P."/>
        </authorList>
    </citation>
    <scope>NUCLEOTIDE SEQUENCE [LARGE SCALE GENOMIC DNA]</scope>
    <source>
        <strain evidence="1 2">NEAU-AAG5</strain>
    </source>
</reference>
<accession>A0A7K1LAP4</accession>
<evidence type="ECO:0000313" key="1">
    <source>
        <dbReference type="EMBL" id="MUN41488.1"/>
    </source>
</evidence>
<evidence type="ECO:0000313" key="2">
    <source>
        <dbReference type="Proteomes" id="UP000432015"/>
    </source>
</evidence>
<keyword evidence="2" id="KW-1185">Reference proteome</keyword>
<proteinExistence type="predicted"/>
<comment type="caution">
    <text evidence="1">The sequence shown here is derived from an EMBL/GenBank/DDBJ whole genome shotgun (WGS) entry which is preliminary data.</text>
</comment>
<dbReference type="EMBL" id="WOFH01000014">
    <property type="protein sequence ID" value="MUN41488.1"/>
    <property type="molecule type" value="Genomic_DNA"/>
</dbReference>
<dbReference type="AlphaFoldDB" id="A0A7K1LAP4"/>
<gene>
    <name evidence="1" type="ORF">GNZ18_33580</name>
</gene>
<dbReference type="Proteomes" id="UP000432015">
    <property type="component" value="Unassembled WGS sequence"/>
</dbReference>